<sequence>TIFTEQDLKKLVQINNSRISHLINNLKRKFKIKIEKKTFTKKKNDFLLMNVPQLNTFVDIPPEQFLTNLSNIIETISHDQKQVSLQQPVDLIIRPLQNNDQLMFTIFSTSTSFTYEQHGFYVTYYFHSSCEIRTLLMGMILLMKQHKENQYIFCVSDTLEQQFCQLGEMEKASDLITMLNEFVGLQFVLKFDPRHSSSNEDNYHIKHPTTFHDNYFECYSRQQQLIKTKSKSKVAVALEPNQEFSTELEQSQDFSQPQPELSQNQNPDQNINESEPEDVKDASKSQSNKGSQNPSKSFEHSSKSELIVNDANLSENVTQNAENKGYNTIIKQLQDQIQQLLREEQDELKNRTENNEKIRVKVSTVKDGYKIKSEFQIQCNFSKVSENQEEEIIKRLEK</sequence>
<gene>
    <name evidence="3" type="ORF">TPC1_31186</name>
</gene>
<proteinExistence type="predicted"/>
<organism evidence="3">
    <name type="scientific">Trepomonas sp. PC1</name>
    <dbReference type="NCBI Taxonomy" id="1076344"/>
    <lineage>
        <taxon>Eukaryota</taxon>
        <taxon>Metamonada</taxon>
        <taxon>Diplomonadida</taxon>
        <taxon>Hexamitidae</taxon>
        <taxon>Hexamitinae</taxon>
        <taxon>Trepomonas</taxon>
    </lineage>
</organism>
<dbReference type="AlphaFoldDB" id="A0A146K1A2"/>
<protein>
    <submittedName>
        <fullName evidence="3">Uncharacterized protein</fullName>
    </submittedName>
</protein>
<feature type="region of interest" description="Disordered" evidence="2">
    <location>
        <begin position="245"/>
        <end position="303"/>
    </location>
</feature>
<feature type="coiled-coil region" evidence="1">
    <location>
        <begin position="323"/>
        <end position="361"/>
    </location>
</feature>
<feature type="compositionally biased region" description="Polar residues" evidence="2">
    <location>
        <begin position="245"/>
        <end position="273"/>
    </location>
</feature>
<accession>A0A146K1A2</accession>
<evidence type="ECO:0000256" key="2">
    <source>
        <dbReference type="SAM" id="MobiDB-lite"/>
    </source>
</evidence>
<evidence type="ECO:0000313" key="3">
    <source>
        <dbReference type="EMBL" id="JAP89319.1"/>
    </source>
</evidence>
<name>A0A146K1A2_9EUKA</name>
<feature type="non-terminal residue" evidence="3">
    <location>
        <position position="398"/>
    </location>
</feature>
<reference evidence="3" key="1">
    <citation type="submission" date="2015-07" db="EMBL/GenBank/DDBJ databases">
        <title>Adaptation to a free-living lifestyle via gene acquisitions in the diplomonad Trepomonas sp. PC1.</title>
        <authorList>
            <person name="Xu F."/>
            <person name="Jerlstrom-Hultqvist J."/>
            <person name="Kolisko M."/>
            <person name="Simpson A.G.B."/>
            <person name="Roger A.J."/>
            <person name="Svard S.G."/>
            <person name="Andersson J.O."/>
        </authorList>
    </citation>
    <scope>NUCLEOTIDE SEQUENCE</scope>
    <source>
        <strain evidence="3">PC1</strain>
    </source>
</reference>
<evidence type="ECO:0000256" key="1">
    <source>
        <dbReference type="SAM" id="Coils"/>
    </source>
</evidence>
<keyword evidence="1" id="KW-0175">Coiled coil</keyword>
<feature type="compositionally biased region" description="Polar residues" evidence="2">
    <location>
        <begin position="284"/>
        <end position="296"/>
    </location>
</feature>
<dbReference type="EMBL" id="GDID01007287">
    <property type="protein sequence ID" value="JAP89319.1"/>
    <property type="molecule type" value="Transcribed_RNA"/>
</dbReference>
<feature type="non-terminal residue" evidence="3">
    <location>
        <position position="1"/>
    </location>
</feature>